<feature type="chain" id="PRO_5013051625" evidence="1">
    <location>
        <begin position="22"/>
        <end position="124"/>
    </location>
</feature>
<accession>A0A1Y6LNL3</accession>
<evidence type="ECO:0000313" key="2">
    <source>
        <dbReference type="EMBL" id="SMY26022.1"/>
    </source>
</evidence>
<dbReference type="AlphaFoldDB" id="A0A1Y6LNL3"/>
<organism evidence="2 3">
    <name type="scientific">Zymoseptoria tritici ST99CH_1A5</name>
    <dbReference type="NCBI Taxonomy" id="1276529"/>
    <lineage>
        <taxon>Eukaryota</taxon>
        <taxon>Fungi</taxon>
        <taxon>Dikarya</taxon>
        <taxon>Ascomycota</taxon>
        <taxon>Pezizomycotina</taxon>
        <taxon>Dothideomycetes</taxon>
        <taxon>Dothideomycetidae</taxon>
        <taxon>Mycosphaerellales</taxon>
        <taxon>Mycosphaerellaceae</taxon>
        <taxon>Zymoseptoria</taxon>
    </lineage>
</organism>
<feature type="signal peptide" evidence="1">
    <location>
        <begin position="1"/>
        <end position="21"/>
    </location>
</feature>
<dbReference type="EMBL" id="LT882682">
    <property type="protein sequence ID" value="SMY26022.1"/>
    <property type="molecule type" value="Genomic_DNA"/>
</dbReference>
<dbReference type="Proteomes" id="UP000215453">
    <property type="component" value="Chromosome 7"/>
</dbReference>
<dbReference type="PROSITE" id="PS51257">
    <property type="entry name" value="PROKAR_LIPOPROTEIN"/>
    <property type="match status" value="1"/>
</dbReference>
<gene>
    <name evidence="2" type="ORF">ZT1A5_G7464</name>
</gene>
<keyword evidence="1" id="KW-0732">Signal</keyword>
<protein>
    <submittedName>
        <fullName evidence="2">Uncharacterized protein</fullName>
    </submittedName>
</protein>
<name>A0A1Y6LNL3_ZYMTR</name>
<evidence type="ECO:0000256" key="1">
    <source>
        <dbReference type="SAM" id="SignalP"/>
    </source>
</evidence>
<proteinExistence type="predicted"/>
<reference evidence="2 3" key="1">
    <citation type="submission" date="2016-10" db="EMBL/GenBank/DDBJ databases">
        <authorList>
            <person name="Varghese N."/>
        </authorList>
    </citation>
    <scope>NUCLEOTIDE SEQUENCE [LARGE SCALE GENOMIC DNA]</scope>
</reference>
<sequence>MRPSSASILAISALACQTAKAIAMPSSEFITGMKTPDHFASIDITDGIPPGPPVDLTNEDPALPLQVRKNVNYCIRDPARSGIGVSLKSASDNHDCSTHNGHVDNVTLVRLRHGQATTATQRRN</sequence>
<evidence type="ECO:0000313" key="3">
    <source>
        <dbReference type="Proteomes" id="UP000215453"/>
    </source>
</evidence>